<keyword evidence="3" id="KW-0238">DNA-binding</keyword>
<dbReference type="InterPro" id="IPR000847">
    <property type="entry name" value="LysR_HTH_N"/>
</dbReference>
<dbReference type="Gene3D" id="3.40.190.10">
    <property type="entry name" value="Periplasmic binding protein-like II"/>
    <property type="match status" value="2"/>
</dbReference>
<dbReference type="Proteomes" id="UP000219327">
    <property type="component" value="Unassembled WGS sequence"/>
</dbReference>
<name>A0A2A5WGT6_9GAMM</name>
<dbReference type="SUPFAM" id="SSF46785">
    <property type="entry name" value="Winged helix' DNA-binding domain"/>
    <property type="match status" value="1"/>
</dbReference>
<gene>
    <name evidence="6" type="ORF">CNE99_10720</name>
</gene>
<dbReference type="InterPro" id="IPR050389">
    <property type="entry name" value="LysR-type_TF"/>
</dbReference>
<dbReference type="GO" id="GO:0003677">
    <property type="term" value="F:DNA binding"/>
    <property type="evidence" value="ECO:0007669"/>
    <property type="project" value="UniProtKB-KW"/>
</dbReference>
<dbReference type="PROSITE" id="PS50931">
    <property type="entry name" value="HTH_LYSR"/>
    <property type="match status" value="1"/>
</dbReference>
<dbReference type="InterPro" id="IPR005119">
    <property type="entry name" value="LysR_subst-bd"/>
</dbReference>
<proteinExistence type="inferred from homology"/>
<dbReference type="Gene3D" id="1.10.10.10">
    <property type="entry name" value="Winged helix-like DNA-binding domain superfamily/Winged helix DNA-binding domain"/>
    <property type="match status" value="1"/>
</dbReference>
<dbReference type="AlphaFoldDB" id="A0A2A5WGT6"/>
<dbReference type="PANTHER" id="PTHR30118:SF15">
    <property type="entry name" value="TRANSCRIPTIONAL REGULATORY PROTEIN"/>
    <property type="match status" value="1"/>
</dbReference>
<reference evidence="6 7" key="1">
    <citation type="submission" date="2017-08" db="EMBL/GenBank/DDBJ databases">
        <title>Fine stratification of microbial communities through a metagenomic profile of the photic zone.</title>
        <authorList>
            <person name="Haro-Moreno J.M."/>
            <person name="Lopez-Perez M."/>
            <person name="De La Torre J."/>
            <person name="Picazo A."/>
            <person name="Camacho A."/>
            <person name="Rodriguez-Valera F."/>
        </authorList>
    </citation>
    <scope>NUCLEOTIDE SEQUENCE [LARGE SCALE GENOMIC DNA]</scope>
    <source>
        <strain evidence="6">MED-G24</strain>
    </source>
</reference>
<organism evidence="6 7">
    <name type="scientific">OM182 bacterium MED-G24</name>
    <dbReference type="NCBI Taxonomy" id="1986255"/>
    <lineage>
        <taxon>Bacteria</taxon>
        <taxon>Pseudomonadati</taxon>
        <taxon>Pseudomonadota</taxon>
        <taxon>Gammaproteobacteria</taxon>
        <taxon>OMG group</taxon>
        <taxon>OM182 clade</taxon>
    </lineage>
</organism>
<dbReference type="GO" id="GO:0003700">
    <property type="term" value="F:DNA-binding transcription factor activity"/>
    <property type="evidence" value="ECO:0007669"/>
    <property type="project" value="InterPro"/>
</dbReference>
<sequence>MKLSDIDLNLFVVFDAIYTEGNLTRAGEIIGITQPAVSNSLSRLRNLFNDPLFVRTADGMVPTPVAQNIIGSVRQSLALMRASVQDSDLFDPSASDKRFRLSMTDLTQAILLPYVFERVRKEAPNTAIDCYQVRRREMNMELASGNLDLAVDIPLTPDPHICQAPLFSHPHVCVIRTDHPSVGDNVTTQEYLALNHIHISSRRGGLGHVDLALGKMGERRDIVFRTQHYQAAPELVAQTDFAMTVPQIFAERMHSQYPVRYVDLPFPVPSLETNLYWHESTDKDQANQWMRELILALPARHPWGR</sequence>
<dbReference type="PRINTS" id="PR00039">
    <property type="entry name" value="HTHLYSR"/>
</dbReference>
<evidence type="ECO:0000259" key="5">
    <source>
        <dbReference type="PROSITE" id="PS50931"/>
    </source>
</evidence>
<evidence type="ECO:0000256" key="3">
    <source>
        <dbReference type="ARBA" id="ARBA00023125"/>
    </source>
</evidence>
<dbReference type="EMBL" id="NTKD01000083">
    <property type="protein sequence ID" value="PDH35745.1"/>
    <property type="molecule type" value="Genomic_DNA"/>
</dbReference>
<keyword evidence="2" id="KW-0805">Transcription regulation</keyword>
<dbReference type="InterPro" id="IPR036388">
    <property type="entry name" value="WH-like_DNA-bd_sf"/>
</dbReference>
<evidence type="ECO:0000256" key="1">
    <source>
        <dbReference type="ARBA" id="ARBA00009437"/>
    </source>
</evidence>
<dbReference type="InterPro" id="IPR036390">
    <property type="entry name" value="WH_DNA-bd_sf"/>
</dbReference>
<keyword evidence="4" id="KW-0804">Transcription</keyword>
<comment type="caution">
    <text evidence="6">The sequence shown here is derived from an EMBL/GenBank/DDBJ whole genome shotgun (WGS) entry which is preliminary data.</text>
</comment>
<dbReference type="PANTHER" id="PTHR30118">
    <property type="entry name" value="HTH-TYPE TRANSCRIPTIONAL REGULATOR LEUO-RELATED"/>
    <property type="match status" value="1"/>
</dbReference>
<accession>A0A2A5WGT6</accession>
<evidence type="ECO:0000313" key="7">
    <source>
        <dbReference type="Proteomes" id="UP000219327"/>
    </source>
</evidence>
<dbReference type="CDD" id="cd08417">
    <property type="entry name" value="PBP2_Nitroaromatics_like"/>
    <property type="match status" value="1"/>
</dbReference>
<protein>
    <submittedName>
        <fullName evidence="6">LysR family transcriptional regulator</fullName>
    </submittedName>
</protein>
<evidence type="ECO:0000256" key="4">
    <source>
        <dbReference type="ARBA" id="ARBA00023163"/>
    </source>
</evidence>
<evidence type="ECO:0000313" key="6">
    <source>
        <dbReference type="EMBL" id="PDH35745.1"/>
    </source>
</evidence>
<dbReference type="Pfam" id="PF00126">
    <property type="entry name" value="HTH_1"/>
    <property type="match status" value="1"/>
</dbReference>
<evidence type="ECO:0000256" key="2">
    <source>
        <dbReference type="ARBA" id="ARBA00023015"/>
    </source>
</evidence>
<feature type="domain" description="HTH lysR-type" evidence="5">
    <location>
        <begin position="6"/>
        <end position="63"/>
    </location>
</feature>
<dbReference type="Pfam" id="PF03466">
    <property type="entry name" value="LysR_substrate"/>
    <property type="match status" value="1"/>
</dbReference>
<comment type="similarity">
    <text evidence="1">Belongs to the LysR transcriptional regulatory family.</text>
</comment>
<dbReference type="InterPro" id="IPR037402">
    <property type="entry name" value="YidZ_PBP2"/>
</dbReference>
<dbReference type="SUPFAM" id="SSF53850">
    <property type="entry name" value="Periplasmic binding protein-like II"/>
    <property type="match status" value="1"/>
</dbReference>